<accession>A0ABN8SVI0</accession>
<keyword evidence="1" id="KW-0175">Coiled coil</keyword>
<evidence type="ECO:0000313" key="3">
    <source>
        <dbReference type="EMBL" id="CAH3195145.1"/>
    </source>
</evidence>
<proteinExistence type="predicted"/>
<evidence type="ECO:0000256" key="2">
    <source>
        <dbReference type="SAM" id="MobiDB-lite"/>
    </source>
</evidence>
<keyword evidence="4" id="KW-1185">Reference proteome</keyword>
<feature type="compositionally biased region" description="Low complexity" evidence="2">
    <location>
        <begin position="38"/>
        <end position="50"/>
    </location>
</feature>
<protein>
    <submittedName>
        <fullName evidence="3">Uncharacterized protein</fullName>
    </submittedName>
</protein>
<dbReference type="Proteomes" id="UP001159427">
    <property type="component" value="Unassembled WGS sequence"/>
</dbReference>
<name>A0ABN8SVI0_9CNID</name>
<feature type="region of interest" description="Disordered" evidence="2">
    <location>
        <begin position="24"/>
        <end position="50"/>
    </location>
</feature>
<sequence length="899" mass="104152">AKEKVDILCKESVSLRDQLKQRDELLTEHSNQSFENQAVPATEAAPVTEAADPTTVAAVGAAFLEILKRENNALISDNEELKTQVEQLKGMLREKEKELERVIEKLSGAYAENESISTELKAKQREIAKLERKLRNAEEELDRVQQKEKMLEAKNRQLDDETLNDKRSADRTNGKLECLNNALEDSKNKIRTLETDLTQKKNQIKAKKDRIETLEEENVQLTQEMDSLKRQNNAAMESYLAMTTVLREKDLKIKELEDDNKEKRRQLRTQGEKAEVLSLENSRVREELERVERRFTDKEQSYRLVSQALDESRKAIKNNLESIGQALGDTDTSEESGVELINTGDRGNLKPRETKVKTCTNCEKLKVNLREHQECYVLKIRELEACIRDLKSKKEALEQKVANQRRSSEEFTSRVQEIVQKLEKEQRANKQDRGEPMRGKLRETENFFTMVRKFFIEHEDLKDYAQNCLHDLLQLQRYFQDCTDGAKEIISHAQPFEAVAKRMTLLKSLLESVVEEFAMPLNEEKETGDGGDSPIEADIQAEMSWDNYDREIAFKAFKDNVEDILDQLDKDKNLAAKKAEELREVKRAHLALKKVRKRSREAIEKALAHGDTEKIAEEGLRTHELIEPLSVSTPIGCDLVDVIKNLMSQNREELECKMEQYFKRLENTINHQRVKQFTDDKRQKPGTENFKDVVDGKFAIGELDIVKRKISDVQKCMKHLVGSLTETERVKKCVESQMDILSGELSRKESQYETKCEDLKRAAKTASEHEQTLRSRIDGLTSEKDEINSELRRVVGVLKKKEIELVEKSKELRQLQTSYSEEQRVMKNKMVALEQENNGLWLDYKEADKRADIKEKEFKELVERLKTSQGYLHAMFNSLSNMDDELQKARDIEVFSEQN</sequence>
<feature type="coiled-coil region" evidence="1">
    <location>
        <begin position="770"/>
        <end position="818"/>
    </location>
</feature>
<feature type="coiled-coil region" evidence="1">
    <location>
        <begin position="380"/>
        <end position="414"/>
    </location>
</feature>
<feature type="coiled-coil region" evidence="1">
    <location>
        <begin position="558"/>
        <end position="585"/>
    </location>
</feature>
<feature type="coiled-coil region" evidence="1">
    <location>
        <begin position="644"/>
        <end position="671"/>
    </location>
</feature>
<gene>
    <name evidence="3" type="ORF">PEVE_00029541</name>
</gene>
<organism evidence="3 4">
    <name type="scientific">Porites evermanni</name>
    <dbReference type="NCBI Taxonomy" id="104178"/>
    <lineage>
        <taxon>Eukaryota</taxon>
        <taxon>Metazoa</taxon>
        <taxon>Cnidaria</taxon>
        <taxon>Anthozoa</taxon>
        <taxon>Hexacorallia</taxon>
        <taxon>Scleractinia</taxon>
        <taxon>Fungiina</taxon>
        <taxon>Poritidae</taxon>
        <taxon>Porites</taxon>
    </lineage>
</organism>
<reference evidence="3 4" key="1">
    <citation type="submission" date="2022-05" db="EMBL/GenBank/DDBJ databases">
        <authorList>
            <consortium name="Genoscope - CEA"/>
            <person name="William W."/>
        </authorList>
    </citation>
    <scope>NUCLEOTIDE SEQUENCE [LARGE SCALE GENOMIC DNA]</scope>
</reference>
<feature type="region of interest" description="Disordered" evidence="2">
    <location>
        <begin position="326"/>
        <end position="351"/>
    </location>
</feature>
<comment type="caution">
    <text evidence="3">The sequence shown here is derived from an EMBL/GenBank/DDBJ whole genome shotgun (WGS) entry which is preliminary data.</text>
</comment>
<feature type="coiled-coil region" evidence="1">
    <location>
        <begin position="64"/>
        <end position="301"/>
    </location>
</feature>
<evidence type="ECO:0000313" key="4">
    <source>
        <dbReference type="Proteomes" id="UP001159427"/>
    </source>
</evidence>
<feature type="non-terminal residue" evidence="3">
    <location>
        <position position="1"/>
    </location>
</feature>
<dbReference type="EMBL" id="CALNXI010004130">
    <property type="protein sequence ID" value="CAH3195145.1"/>
    <property type="molecule type" value="Genomic_DNA"/>
</dbReference>
<evidence type="ECO:0000256" key="1">
    <source>
        <dbReference type="SAM" id="Coils"/>
    </source>
</evidence>